<sequence length="60" mass="7200">MNRLNHGIILTVFIFCLKHFMKKGFEINNEMIYNKSKFYKWVSLFCIIKVNLVKNGNDEN</sequence>
<keyword evidence="2" id="KW-1185">Reference proteome</keyword>
<dbReference type="Proteomes" id="UP000029628">
    <property type="component" value="Unassembled WGS sequence"/>
</dbReference>
<evidence type="ECO:0000313" key="1">
    <source>
        <dbReference type="EMBL" id="KGF47425.1"/>
    </source>
</evidence>
<name>A0A096AKT5_9FIRM</name>
<dbReference type="EMBL" id="JRNT01000009">
    <property type="protein sequence ID" value="KGF47425.1"/>
    <property type="molecule type" value="Genomic_DNA"/>
</dbReference>
<reference evidence="1 2" key="1">
    <citation type="submission" date="2014-07" db="EMBL/GenBank/DDBJ databases">
        <authorList>
            <person name="McCorrison J."/>
            <person name="Sanka R."/>
            <person name="Torralba M."/>
            <person name="Gillis M."/>
            <person name="Haft D.H."/>
            <person name="Methe B."/>
            <person name="Sutton G."/>
            <person name="Nelson K.E."/>
        </authorList>
    </citation>
    <scope>NUCLEOTIDE SEQUENCE [LARGE SCALE GENOMIC DNA]</scope>
    <source>
        <strain evidence="1 2">DNF00314</strain>
    </source>
</reference>
<proteinExistence type="predicted"/>
<organism evidence="1 2">
    <name type="scientific">Veillonella montpellierensis DNF00314</name>
    <dbReference type="NCBI Taxonomy" id="1401067"/>
    <lineage>
        <taxon>Bacteria</taxon>
        <taxon>Bacillati</taxon>
        <taxon>Bacillota</taxon>
        <taxon>Negativicutes</taxon>
        <taxon>Veillonellales</taxon>
        <taxon>Veillonellaceae</taxon>
        <taxon>Veillonella</taxon>
    </lineage>
</organism>
<gene>
    <name evidence="1" type="ORF">HMPREF0872_04445</name>
</gene>
<comment type="caution">
    <text evidence="1">The sequence shown here is derived from an EMBL/GenBank/DDBJ whole genome shotgun (WGS) entry which is preliminary data.</text>
</comment>
<dbReference type="AlphaFoldDB" id="A0A096AKT5"/>
<evidence type="ECO:0000313" key="2">
    <source>
        <dbReference type="Proteomes" id="UP000029628"/>
    </source>
</evidence>
<protein>
    <submittedName>
        <fullName evidence="1">Uncharacterized protein</fullName>
    </submittedName>
</protein>
<accession>A0A096AKT5</accession>